<protein>
    <submittedName>
        <fullName evidence="2">Uncharacterized protein</fullName>
    </submittedName>
</protein>
<dbReference type="AlphaFoldDB" id="A0A0E9UWB8"/>
<proteinExistence type="predicted"/>
<feature type="chain" id="PRO_5002433778" evidence="1">
    <location>
        <begin position="22"/>
        <end position="41"/>
    </location>
</feature>
<sequence>MHLSLITCLCVSIACFSPCNARQSLGFTQHTFLLNLNFNHS</sequence>
<reference evidence="2" key="2">
    <citation type="journal article" date="2015" name="Fish Shellfish Immunol.">
        <title>Early steps in the European eel (Anguilla anguilla)-Vibrio vulnificus interaction in the gills: Role of the RtxA13 toxin.</title>
        <authorList>
            <person name="Callol A."/>
            <person name="Pajuelo D."/>
            <person name="Ebbesson L."/>
            <person name="Teles M."/>
            <person name="MacKenzie S."/>
            <person name="Amaro C."/>
        </authorList>
    </citation>
    <scope>NUCLEOTIDE SEQUENCE</scope>
</reference>
<feature type="signal peptide" evidence="1">
    <location>
        <begin position="1"/>
        <end position="21"/>
    </location>
</feature>
<evidence type="ECO:0000313" key="2">
    <source>
        <dbReference type="EMBL" id="JAH70046.1"/>
    </source>
</evidence>
<accession>A0A0E9UWB8</accession>
<keyword evidence="1" id="KW-0732">Signal</keyword>
<dbReference type="EMBL" id="GBXM01038531">
    <property type="protein sequence ID" value="JAH70046.1"/>
    <property type="molecule type" value="Transcribed_RNA"/>
</dbReference>
<name>A0A0E9UWB8_ANGAN</name>
<organism evidence="2">
    <name type="scientific">Anguilla anguilla</name>
    <name type="common">European freshwater eel</name>
    <name type="synonym">Muraena anguilla</name>
    <dbReference type="NCBI Taxonomy" id="7936"/>
    <lineage>
        <taxon>Eukaryota</taxon>
        <taxon>Metazoa</taxon>
        <taxon>Chordata</taxon>
        <taxon>Craniata</taxon>
        <taxon>Vertebrata</taxon>
        <taxon>Euteleostomi</taxon>
        <taxon>Actinopterygii</taxon>
        <taxon>Neopterygii</taxon>
        <taxon>Teleostei</taxon>
        <taxon>Anguilliformes</taxon>
        <taxon>Anguillidae</taxon>
        <taxon>Anguilla</taxon>
    </lineage>
</organism>
<reference evidence="2" key="1">
    <citation type="submission" date="2014-11" db="EMBL/GenBank/DDBJ databases">
        <authorList>
            <person name="Amaro Gonzalez C."/>
        </authorList>
    </citation>
    <scope>NUCLEOTIDE SEQUENCE</scope>
</reference>
<evidence type="ECO:0000256" key="1">
    <source>
        <dbReference type="SAM" id="SignalP"/>
    </source>
</evidence>